<evidence type="ECO:0000313" key="3">
    <source>
        <dbReference type="Proteomes" id="UP000015105"/>
    </source>
</evidence>
<keyword evidence="1" id="KW-0812">Transmembrane</keyword>
<keyword evidence="3" id="KW-1185">Reference proteome</keyword>
<reference evidence="2" key="3">
    <citation type="journal article" date="2017" name="Nature">
        <title>Genome sequence of the progenitor of the wheat D genome Aegilops tauschii.</title>
        <authorList>
            <person name="Luo M.C."/>
            <person name="Gu Y.Q."/>
            <person name="Puiu D."/>
            <person name="Wang H."/>
            <person name="Twardziok S.O."/>
            <person name="Deal K.R."/>
            <person name="Huo N."/>
            <person name="Zhu T."/>
            <person name="Wang L."/>
            <person name="Wang Y."/>
            <person name="McGuire P.E."/>
            <person name="Liu S."/>
            <person name="Long H."/>
            <person name="Ramasamy R.K."/>
            <person name="Rodriguez J.C."/>
            <person name="Van S.L."/>
            <person name="Yuan L."/>
            <person name="Wang Z."/>
            <person name="Xia Z."/>
            <person name="Xiao L."/>
            <person name="Anderson O.D."/>
            <person name="Ouyang S."/>
            <person name="Liang Y."/>
            <person name="Zimin A.V."/>
            <person name="Pertea G."/>
            <person name="Qi P."/>
            <person name="Bennetzen J.L."/>
            <person name="Dai X."/>
            <person name="Dawson M.W."/>
            <person name="Muller H.G."/>
            <person name="Kugler K."/>
            <person name="Rivarola-Duarte L."/>
            <person name="Spannagl M."/>
            <person name="Mayer K.F.X."/>
            <person name="Lu F.H."/>
            <person name="Bevan M.W."/>
            <person name="Leroy P."/>
            <person name="Li P."/>
            <person name="You F.M."/>
            <person name="Sun Q."/>
            <person name="Liu Z."/>
            <person name="Lyons E."/>
            <person name="Wicker T."/>
            <person name="Salzberg S.L."/>
            <person name="Devos K.M."/>
            <person name="Dvorak J."/>
        </authorList>
    </citation>
    <scope>NUCLEOTIDE SEQUENCE [LARGE SCALE GENOMIC DNA]</scope>
    <source>
        <strain evidence="2">cv. AL8/78</strain>
    </source>
</reference>
<reference evidence="3" key="2">
    <citation type="journal article" date="2017" name="Nat. Plants">
        <title>The Aegilops tauschii genome reveals multiple impacts of transposons.</title>
        <authorList>
            <person name="Zhao G."/>
            <person name="Zou C."/>
            <person name="Li K."/>
            <person name="Wang K."/>
            <person name="Li T."/>
            <person name="Gao L."/>
            <person name="Zhang X."/>
            <person name="Wang H."/>
            <person name="Yang Z."/>
            <person name="Liu X."/>
            <person name="Jiang W."/>
            <person name="Mao L."/>
            <person name="Kong X."/>
            <person name="Jiao Y."/>
            <person name="Jia J."/>
        </authorList>
    </citation>
    <scope>NUCLEOTIDE SEQUENCE [LARGE SCALE GENOMIC DNA]</scope>
    <source>
        <strain evidence="3">cv. AL8/78</strain>
    </source>
</reference>
<keyword evidence="1" id="KW-0472">Membrane</keyword>
<evidence type="ECO:0000313" key="2">
    <source>
        <dbReference type="EnsemblPlants" id="AET7Gv20518200.1"/>
    </source>
</evidence>
<dbReference type="EnsemblPlants" id="AET7Gv20518200.1">
    <property type="protein sequence ID" value="AET7Gv20518200.1"/>
    <property type="gene ID" value="AET7Gv20518200"/>
</dbReference>
<dbReference type="Gramene" id="AET7Gv20518200.1">
    <property type="protein sequence ID" value="AET7Gv20518200.1"/>
    <property type="gene ID" value="AET7Gv20518200"/>
</dbReference>
<dbReference type="Proteomes" id="UP000015105">
    <property type="component" value="Chromosome 7D"/>
</dbReference>
<dbReference type="AlphaFoldDB" id="A0A453RAJ6"/>
<organism evidence="2 3">
    <name type="scientific">Aegilops tauschii subsp. strangulata</name>
    <name type="common">Goatgrass</name>
    <dbReference type="NCBI Taxonomy" id="200361"/>
    <lineage>
        <taxon>Eukaryota</taxon>
        <taxon>Viridiplantae</taxon>
        <taxon>Streptophyta</taxon>
        <taxon>Embryophyta</taxon>
        <taxon>Tracheophyta</taxon>
        <taxon>Spermatophyta</taxon>
        <taxon>Magnoliopsida</taxon>
        <taxon>Liliopsida</taxon>
        <taxon>Poales</taxon>
        <taxon>Poaceae</taxon>
        <taxon>BOP clade</taxon>
        <taxon>Pooideae</taxon>
        <taxon>Triticodae</taxon>
        <taxon>Triticeae</taxon>
        <taxon>Triticinae</taxon>
        <taxon>Aegilops</taxon>
    </lineage>
</organism>
<reference evidence="2" key="5">
    <citation type="journal article" date="2021" name="G3 (Bethesda)">
        <title>Aegilops tauschii genome assembly Aet v5.0 features greater sequence contiguity and improved annotation.</title>
        <authorList>
            <person name="Wang L."/>
            <person name="Zhu T."/>
            <person name="Rodriguez J.C."/>
            <person name="Deal K.R."/>
            <person name="Dubcovsky J."/>
            <person name="McGuire P.E."/>
            <person name="Lux T."/>
            <person name="Spannagl M."/>
            <person name="Mayer K.F.X."/>
            <person name="Baldrich P."/>
            <person name="Meyers B.C."/>
            <person name="Huo N."/>
            <person name="Gu Y.Q."/>
            <person name="Zhou H."/>
            <person name="Devos K.M."/>
            <person name="Bennetzen J.L."/>
            <person name="Unver T."/>
            <person name="Budak H."/>
            <person name="Gulick P.J."/>
            <person name="Galiba G."/>
            <person name="Kalapos B."/>
            <person name="Nelson D.R."/>
            <person name="Li P."/>
            <person name="You F.M."/>
            <person name="Luo M.C."/>
            <person name="Dvorak J."/>
        </authorList>
    </citation>
    <scope>NUCLEOTIDE SEQUENCE [LARGE SCALE GENOMIC DNA]</scope>
    <source>
        <strain evidence="2">cv. AL8/78</strain>
    </source>
</reference>
<reference evidence="2" key="4">
    <citation type="submission" date="2019-03" db="UniProtKB">
        <authorList>
            <consortium name="EnsemblPlants"/>
        </authorList>
    </citation>
    <scope>IDENTIFICATION</scope>
</reference>
<proteinExistence type="predicted"/>
<feature type="transmembrane region" description="Helical" evidence="1">
    <location>
        <begin position="12"/>
        <end position="30"/>
    </location>
</feature>
<keyword evidence="1" id="KW-1133">Transmembrane helix</keyword>
<evidence type="ECO:0000256" key="1">
    <source>
        <dbReference type="SAM" id="Phobius"/>
    </source>
</evidence>
<sequence>PVWKLCNKLATIAIVKCIASIALLTPWMIWKQRKECIFNGVQPLVHVLVSKIKDEAGQWARAGAGAPGLRVILPPTWDVH</sequence>
<accession>A0A453RAJ6</accession>
<protein>
    <submittedName>
        <fullName evidence="2">Uncharacterized protein</fullName>
    </submittedName>
</protein>
<name>A0A453RAJ6_AEGTS</name>
<reference evidence="3" key="1">
    <citation type="journal article" date="2014" name="Science">
        <title>Ancient hybridizations among the ancestral genomes of bread wheat.</title>
        <authorList>
            <consortium name="International Wheat Genome Sequencing Consortium,"/>
            <person name="Marcussen T."/>
            <person name="Sandve S.R."/>
            <person name="Heier L."/>
            <person name="Spannagl M."/>
            <person name="Pfeifer M."/>
            <person name="Jakobsen K.S."/>
            <person name="Wulff B.B."/>
            <person name="Steuernagel B."/>
            <person name="Mayer K.F."/>
            <person name="Olsen O.A."/>
        </authorList>
    </citation>
    <scope>NUCLEOTIDE SEQUENCE [LARGE SCALE GENOMIC DNA]</scope>
    <source>
        <strain evidence="3">cv. AL8/78</strain>
    </source>
</reference>